<dbReference type="Proteomes" id="UP000005475">
    <property type="component" value="Unassembled WGS sequence"/>
</dbReference>
<gene>
    <name evidence="1" type="ORF">BACOVA_04161</name>
</gene>
<comment type="caution">
    <text evidence="1">The sequence shown here is derived from an EMBL/GenBank/DDBJ whole genome shotgun (WGS) entry which is preliminary data.</text>
</comment>
<reference evidence="1 2" key="1">
    <citation type="submission" date="2007-03" db="EMBL/GenBank/DDBJ databases">
        <authorList>
            <person name="Fulton L."/>
            <person name="Clifton S."/>
            <person name="Fulton B."/>
            <person name="Xu J."/>
            <person name="Minx P."/>
            <person name="Pepin K.H."/>
            <person name="Johnson M."/>
            <person name="Thiruvilangam P."/>
            <person name="Bhonagiri V."/>
            <person name="Nash W.E."/>
            <person name="Mardis E.R."/>
            <person name="Wilson R.K."/>
        </authorList>
    </citation>
    <scope>NUCLEOTIDE SEQUENCE [LARGE SCALE GENOMIC DNA]</scope>
    <source>
        <strain evidence="2">ATCC 8483 / DSM 1896 / JCM 5824 / BCRC 10623 / CCUG 4943 / NCTC 11153</strain>
    </source>
</reference>
<evidence type="ECO:0000313" key="1">
    <source>
        <dbReference type="EMBL" id="EDO09784.1"/>
    </source>
</evidence>
<accession>A0AAN3D4M8</accession>
<protein>
    <submittedName>
        <fullName evidence="1">Uncharacterized protein</fullName>
    </submittedName>
</protein>
<organism evidence="1 2">
    <name type="scientific">Bacteroides ovatus (strain ATCC 8483 / DSM 1896 / JCM 5824 / BCRC 10623 / CCUG 4943 / NCTC 11153)</name>
    <dbReference type="NCBI Taxonomy" id="411476"/>
    <lineage>
        <taxon>Bacteria</taxon>
        <taxon>Pseudomonadati</taxon>
        <taxon>Bacteroidota</taxon>
        <taxon>Bacteroidia</taxon>
        <taxon>Bacteroidales</taxon>
        <taxon>Bacteroidaceae</taxon>
        <taxon>Bacteroides</taxon>
    </lineage>
</organism>
<sequence length="46" mass="5560">MRLYLGISCNRYLLMLSGKPYWMYIQNRQTDLNQKLRYSSKRGGIE</sequence>
<dbReference type="EMBL" id="AAXF02000053">
    <property type="protein sequence ID" value="EDO09784.1"/>
    <property type="molecule type" value="Genomic_DNA"/>
</dbReference>
<evidence type="ECO:0000313" key="2">
    <source>
        <dbReference type="Proteomes" id="UP000005475"/>
    </source>
</evidence>
<proteinExistence type="predicted"/>
<reference evidence="2" key="2">
    <citation type="submission" date="2007-04" db="EMBL/GenBank/DDBJ databases">
        <title>Draft genome sequence of Bacteroides ovatus (ATCC 8483).</title>
        <authorList>
            <person name="Sudarsanam P."/>
            <person name="Ley R."/>
            <person name="Guruge J."/>
            <person name="Turnbaugh P.J."/>
            <person name="Mahowald M."/>
            <person name="Liep D."/>
            <person name="Gordon J."/>
        </authorList>
    </citation>
    <scope>NUCLEOTIDE SEQUENCE [LARGE SCALE GENOMIC DNA]</scope>
    <source>
        <strain evidence="2">ATCC 8483 / DSM 1896 / JCM 5824 / BCRC 10623 / CCUG 4943 / NCTC 11153</strain>
    </source>
</reference>
<dbReference type="AlphaFoldDB" id="A0AAN3D4M8"/>
<name>A0AAN3D4M8_BACO1</name>